<keyword evidence="1" id="KW-0472">Membrane</keyword>
<feature type="transmembrane region" description="Helical" evidence="1">
    <location>
        <begin position="61"/>
        <end position="82"/>
    </location>
</feature>
<dbReference type="EMBL" id="JANHOH010000001">
    <property type="protein sequence ID" value="MCQ6957584.1"/>
    <property type="molecule type" value="Genomic_DNA"/>
</dbReference>
<comment type="caution">
    <text evidence="2">The sequence shown here is derived from an EMBL/GenBank/DDBJ whole genome shotgun (WGS) entry which is preliminary data.</text>
</comment>
<sequence length="156" mass="16942">MANKNTKALILTILLASLIAGTLDGLAAVFILAKGQAAMAFKYIASAVYGKQAFAGGSEMIWAGVAFHYLIAAIFTTLFFILYDLIPVIRKRAVLVAIIYGIFVWVVMNLLVLPLTQVTNTITLTGAIKNMLILIVCIALPIVLMRYRYGQVQSSV</sequence>
<evidence type="ECO:0000313" key="2">
    <source>
        <dbReference type="EMBL" id="MCQ6957584.1"/>
    </source>
</evidence>
<evidence type="ECO:0000313" key="3">
    <source>
        <dbReference type="Proteomes" id="UP001204376"/>
    </source>
</evidence>
<dbReference type="RefSeq" id="WP_256537787.1">
    <property type="nucleotide sequence ID" value="NZ_JANHOH010000001.1"/>
</dbReference>
<dbReference type="Proteomes" id="UP001204376">
    <property type="component" value="Unassembled WGS sequence"/>
</dbReference>
<proteinExistence type="predicted"/>
<feature type="transmembrane region" description="Helical" evidence="1">
    <location>
        <begin position="127"/>
        <end position="147"/>
    </location>
</feature>
<accession>A0ABT1SZ29</accession>
<gene>
    <name evidence="2" type="ORF">NPE20_06435</name>
</gene>
<feature type="transmembrane region" description="Helical" evidence="1">
    <location>
        <begin position="94"/>
        <end position="115"/>
    </location>
</feature>
<keyword evidence="1" id="KW-0812">Transmembrane</keyword>
<reference evidence="2 3" key="1">
    <citation type="submission" date="2022-07" db="EMBL/GenBank/DDBJ databases">
        <title>Mucilaginibacter sp. JC4.</title>
        <authorList>
            <person name="Le V."/>
            <person name="Ko S.-R."/>
            <person name="Ahn C.-Y."/>
            <person name="Oh H.-M."/>
        </authorList>
    </citation>
    <scope>NUCLEOTIDE SEQUENCE [LARGE SCALE GENOMIC DNA]</scope>
    <source>
        <strain evidence="2 3">JC4</strain>
    </source>
</reference>
<protein>
    <recommendedName>
        <fullName evidence="4">DUF1440 domain-containing protein</fullName>
    </recommendedName>
</protein>
<evidence type="ECO:0000256" key="1">
    <source>
        <dbReference type="SAM" id="Phobius"/>
    </source>
</evidence>
<keyword evidence="1" id="KW-1133">Transmembrane helix</keyword>
<organism evidence="2 3">
    <name type="scientific">Mucilaginibacter aquariorum</name>
    <dbReference type="NCBI Taxonomy" id="2967225"/>
    <lineage>
        <taxon>Bacteria</taxon>
        <taxon>Pseudomonadati</taxon>
        <taxon>Bacteroidota</taxon>
        <taxon>Sphingobacteriia</taxon>
        <taxon>Sphingobacteriales</taxon>
        <taxon>Sphingobacteriaceae</taxon>
        <taxon>Mucilaginibacter</taxon>
    </lineage>
</organism>
<name>A0ABT1SZ29_9SPHI</name>
<evidence type="ECO:0008006" key="4">
    <source>
        <dbReference type="Google" id="ProtNLM"/>
    </source>
</evidence>
<keyword evidence="3" id="KW-1185">Reference proteome</keyword>